<dbReference type="Proteomes" id="UP000053748">
    <property type="component" value="Unassembled WGS sequence"/>
</dbReference>
<dbReference type="AlphaFoldDB" id="A0A2J9V034"/>
<dbReference type="EMBL" id="LOSJ02000002">
    <property type="protein sequence ID" value="PNM57115.1"/>
    <property type="molecule type" value="Genomic_DNA"/>
</dbReference>
<sequence>MSLEDPLVGIFDKDIQVDLNSLTINIYDSGLLSAYISKMKDELIAQRRDLKRSAFALEESFNKYREKLKKEHSGQEPFRFVFTVYIEDNLPNFQWFKVIVFNRDKPAKLEMLTGNILKQKRMSNVANWERQIYYHICLQIEEMKVRADFISEFEKRLLQLVEPVDKIEMFVRNKVN</sequence>
<comment type="caution">
    <text evidence="1">The sequence shown here is derived from an EMBL/GenBank/DDBJ whole genome shotgun (WGS) entry which is preliminary data.</text>
</comment>
<protein>
    <submittedName>
        <fullName evidence="1">Uncharacterized protein</fullName>
    </submittedName>
</protein>
<name>A0A2J9V034_VIBMI</name>
<dbReference type="RefSeq" id="WP_000050970.1">
    <property type="nucleotide sequence ID" value="NZ_CAWMSS010000001.1"/>
</dbReference>
<accession>A0A2J9V034</accession>
<keyword evidence="2" id="KW-1185">Reference proteome</keyword>
<gene>
    <name evidence="1" type="ORF">AL544_014080</name>
</gene>
<organism evidence="1 2">
    <name type="scientific">Vibrio mimicus</name>
    <dbReference type="NCBI Taxonomy" id="674"/>
    <lineage>
        <taxon>Bacteria</taxon>
        <taxon>Pseudomonadati</taxon>
        <taxon>Pseudomonadota</taxon>
        <taxon>Gammaproteobacteria</taxon>
        <taxon>Vibrionales</taxon>
        <taxon>Vibrionaceae</taxon>
        <taxon>Vibrio</taxon>
    </lineage>
</organism>
<reference evidence="1" key="1">
    <citation type="submission" date="2017-12" db="EMBL/GenBank/DDBJ databases">
        <title>FDA dAtabase for Regulatory Grade micrObial Sequences (FDA-ARGOS): Supporting development and validation of Infectious Disease Dx tests.</title>
        <authorList>
            <person name="Hoffmann M."/>
            <person name="Allard M."/>
            <person name="Evans P."/>
            <person name="Brown E."/>
            <person name="Tallon L.J."/>
            <person name="Sadzewicz L."/>
            <person name="Sengamalay N."/>
            <person name="Ott S."/>
            <person name="Godinez A."/>
            <person name="Nagaraj S."/>
            <person name="Vavikolanu K."/>
            <person name="Aluvathingal J."/>
            <person name="Nadendla S."/>
            <person name="Hobson J."/>
            <person name="Sichtig H."/>
        </authorList>
    </citation>
    <scope>NUCLEOTIDE SEQUENCE [LARGE SCALE GENOMIC DNA]</scope>
    <source>
        <strain evidence="1">FDAARGOS_113</strain>
    </source>
</reference>
<evidence type="ECO:0000313" key="1">
    <source>
        <dbReference type="EMBL" id="PNM57115.1"/>
    </source>
</evidence>
<evidence type="ECO:0000313" key="2">
    <source>
        <dbReference type="Proteomes" id="UP000053748"/>
    </source>
</evidence>
<proteinExistence type="predicted"/>
<dbReference type="OrthoDB" id="5887618at2"/>